<dbReference type="AlphaFoldDB" id="A0A8H5LP55"/>
<keyword evidence="5" id="KW-1185">Reference proteome</keyword>
<dbReference type="OrthoDB" id="2019572at2759"/>
<name>A0A8H5LP55_9AGAR</name>
<evidence type="ECO:0000256" key="3">
    <source>
        <dbReference type="SAM" id="MobiDB-lite"/>
    </source>
</evidence>
<dbReference type="Gene3D" id="3.40.50.720">
    <property type="entry name" value="NAD(P)-binding Rossmann-like Domain"/>
    <property type="match status" value="1"/>
</dbReference>
<sequence length="309" mass="32836">MSPNPTNNDIDPNNPPRPSPSLQGRVAIVTGSGCVEGIGNGRAAAILLAEAGAYVVCLDIQPHLAETTVSMIKEEFGAYRTGGTDTRRPTAISLGADVINPHDCQKAVNFALETYGRLDILVNNVGISGALGTAIDVDPEEWAKSLAVNITGAMLMSKYAIPAMMKNPRTVFGVKGSIVNISSVAGLLGGNQDRLVYSTSKGAVVNMTRAMASQHADEGIRVNCVCPGMVFTPRMYAKGMSQKRRDDRRKRSLLKTEGNGWDTACLIRFLASDQARWMTGAIVPVDAGATAALTYPKNDEAAVLERAKL</sequence>
<dbReference type="GO" id="GO:0016616">
    <property type="term" value="F:oxidoreductase activity, acting on the CH-OH group of donors, NAD or NADP as acceptor"/>
    <property type="evidence" value="ECO:0007669"/>
    <property type="project" value="TreeGrafter"/>
</dbReference>
<dbReference type="EMBL" id="JAACJM010000031">
    <property type="protein sequence ID" value="KAF5364805.1"/>
    <property type="molecule type" value="Genomic_DNA"/>
</dbReference>
<dbReference type="InterPro" id="IPR020904">
    <property type="entry name" value="Sc_DH/Rdtase_CS"/>
</dbReference>
<feature type="region of interest" description="Disordered" evidence="3">
    <location>
        <begin position="1"/>
        <end position="20"/>
    </location>
</feature>
<proteinExistence type="inferred from homology"/>
<dbReference type="FunFam" id="3.40.50.720:FF:000084">
    <property type="entry name" value="Short-chain dehydrogenase reductase"/>
    <property type="match status" value="1"/>
</dbReference>
<dbReference type="Proteomes" id="UP000559256">
    <property type="component" value="Unassembled WGS sequence"/>
</dbReference>
<feature type="compositionally biased region" description="Low complexity" evidence="3">
    <location>
        <begin position="1"/>
        <end position="12"/>
    </location>
</feature>
<dbReference type="GO" id="GO:0048038">
    <property type="term" value="F:quinone binding"/>
    <property type="evidence" value="ECO:0007669"/>
    <property type="project" value="TreeGrafter"/>
</dbReference>
<dbReference type="SUPFAM" id="SSF51735">
    <property type="entry name" value="NAD(P)-binding Rossmann-fold domains"/>
    <property type="match status" value="1"/>
</dbReference>
<gene>
    <name evidence="4" type="ORF">D9758_009336</name>
</gene>
<evidence type="ECO:0000256" key="1">
    <source>
        <dbReference type="ARBA" id="ARBA00006484"/>
    </source>
</evidence>
<dbReference type="PRINTS" id="PR00081">
    <property type="entry name" value="GDHRDH"/>
</dbReference>
<dbReference type="PANTHER" id="PTHR42760">
    <property type="entry name" value="SHORT-CHAIN DEHYDROGENASES/REDUCTASES FAMILY MEMBER"/>
    <property type="match status" value="1"/>
</dbReference>
<comment type="similarity">
    <text evidence="1">Belongs to the short-chain dehydrogenases/reductases (SDR) family.</text>
</comment>
<organism evidence="4 5">
    <name type="scientific">Tetrapyrgos nigripes</name>
    <dbReference type="NCBI Taxonomy" id="182062"/>
    <lineage>
        <taxon>Eukaryota</taxon>
        <taxon>Fungi</taxon>
        <taxon>Dikarya</taxon>
        <taxon>Basidiomycota</taxon>
        <taxon>Agaricomycotina</taxon>
        <taxon>Agaricomycetes</taxon>
        <taxon>Agaricomycetidae</taxon>
        <taxon>Agaricales</taxon>
        <taxon>Marasmiineae</taxon>
        <taxon>Marasmiaceae</taxon>
        <taxon>Tetrapyrgos</taxon>
    </lineage>
</organism>
<dbReference type="GO" id="GO:0006633">
    <property type="term" value="P:fatty acid biosynthetic process"/>
    <property type="evidence" value="ECO:0007669"/>
    <property type="project" value="TreeGrafter"/>
</dbReference>
<dbReference type="PRINTS" id="PR00080">
    <property type="entry name" value="SDRFAMILY"/>
</dbReference>
<dbReference type="InterPro" id="IPR036291">
    <property type="entry name" value="NAD(P)-bd_dom_sf"/>
</dbReference>
<dbReference type="PANTHER" id="PTHR42760:SF122">
    <property type="entry name" value="NAD(P)-BINDING PROTEIN"/>
    <property type="match status" value="1"/>
</dbReference>
<evidence type="ECO:0000313" key="4">
    <source>
        <dbReference type="EMBL" id="KAF5364805.1"/>
    </source>
</evidence>
<dbReference type="PROSITE" id="PS00061">
    <property type="entry name" value="ADH_SHORT"/>
    <property type="match status" value="1"/>
</dbReference>
<keyword evidence="2" id="KW-0521">NADP</keyword>
<protein>
    <submittedName>
        <fullName evidence="4">Uncharacterized protein</fullName>
    </submittedName>
</protein>
<dbReference type="Pfam" id="PF13561">
    <property type="entry name" value="adh_short_C2"/>
    <property type="match status" value="1"/>
</dbReference>
<reference evidence="4 5" key="1">
    <citation type="journal article" date="2020" name="ISME J.">
        <title>Uncovering the hidden diversity of litter-decomposition mechanisms in mushroom-forming fungi.</title>
        <authorList>
            <person name="Floudas D."/>
            <person name="Bentzer J."/>
            <person name="Ahren D."/>
            <person name="Johansson T."/>
            <person name="Persson P."/>
            <person name="Tunlid A."/>
        </authorList>
    </citation>
    <scope>NUCLEOTIDE SEQUENCE [LARGE SCALE GENOMIC DNA]</scope>
    <source>
        <strain evidence="4 5">CBS 291.85</strain>
    </source>
</reference>
<accession>A0A8H5LP55</accession>
<dbReference type="CDD" id="cd05233">
    <property type="entry name" value="SDR_c"/>
    <property type="match status" value="1"/>
</dbReference>
<evidence type="ECO:0000256" key="2">
    <source>
        <dbReference type="ARBA" id="ARBA00022857"/>
    </source>
</evidence>
<dbReference type="InterPro" id="IPR002347">
    <property type="entry name" value="SDR_fam"/>
</dbReference>
<evidence type="ECO:0000313" key="5">
    <source>
        <dbReference type="Proteomes" id="UP000559256"/>
    </source>
</evidence>
<comment type="caution">
    <text evidence="4">The sequence shown here is derived from an EMBL/GenBank/DDBJ whole genome shotgun (WGS) entry which is preliminary data.</text>
</comment>